<sequence length="164" mass="17491">MLSSEYYPRRVDCPVIRQVEETSLAHMHCIGATAGVASGQLSFCVTPSIAHVCASAGTSLKLSRQCLILHLWCLSGHILKQNTGLALRAFRSERTQALATRNVSVSHSFTITTCQIYRTSPYSPPATVSLTPCPPQTPAVGPLSSLPLQSVVFAVADPLGKSTP</sequence>
<dbReference type="AlphaFoldDB" id="A0A165ESU0"/>
<accession>A0A165ESU0</accession>
<dbReference type="Proteomes" id="UP000077266">
    <property type="component" value="Unassembled WGS sequence"/>
</dbReference>
<gene>
    <name evidence="1" type="ORF">EXIGLDRAFT_200316</name>
</gene>
<dbReference type="InParanoid" id="A0A165ESU0"/>
<keyword evidence="2" id="KW-1185">Reference proteome</keyword>
<name>A0A165ESU0_EXIGL</name>
<dbReference type="EMBL" id="KV426121">
    <property type="protein sequence ID" value="KZV87598.1"/>
    <property type="molecule type" value="Genomic_DNA"/>
</dbReference>
<evidence type="ECO:0000313" key="1">
    <source>
        <dbReference type="EMBL" id="KZV87598.1"/>
    </source>
</evidence>
<protein>
    <submittedName>
        <fullName evidence="1">Uncharacterized protein</fullName>
    </submittedName>
</protein>
<reference evidence="1 2" key="1">
    <citation type="journal article" date="2016" name="Mol. Biol. Evol.">
        <title>Comparative Genomics of Early-Diverging Mushroom-Forming Fungi Provides Insights into the Origins of Lignocellulose Decay Capabilities.</title>
        <authorList>
            <person name="Nagy L.G."/>
            <person name="Riley R."/>
            <person name="Tritt A."/>
            <person name="Adam C."/>
            <person name="Daum C."/>
            <person name="Floudas D."/>
            <person name="Sun H."/>
            <person name="Yadav J.S."/>
            <person name="Pangilinan J."/>
            <person name="Larsson K.H."/>
            <person name="Matsuura K."/>
            <person name="Barry K."/>
            <person name="Labutti K."/>
            <person name="Kuo R."/>
            <person name="Ohm R.A."/>
            <person name="Bhattacharya S.S."/>
            <person name="Shirouzu T."/>
            <person name="Yoshinaga Y."/>
            <person name="Martin F.M."/>
            <person name="Grigoriev I.V."/>
            <person name="Hibbett D.S."/>
        </authorList>
    </citation>
    <scope>NUCLEOTIDE SEQUENCE [LARGE SCALE GENOMIC DNA]</scope>
    <source>
        <strain evidence="1 2">HHB12029</strain>
    </source>
</reference>
<proteinExistence type="predicted"/>
<evidence type="ECO:0000313" key="2">
    <source>
        <dbReference type="Proteomes" id="UP000077266"/>
    </source>
</evidence>
<organism evidence="1 2">
    <name type="scientific">Exidia glandulosa HHB12029</name>
    <dbReference type="NCBI Taxonomy" id="1314781"/>
    <lineage>
        <taxon>Eukaryota</taxon>
        <taxon>Fungi</taxon>
        <taxon>Dikarya</taxon>
        <taxon>Basidiomycota</taxon>
        <taxon>Agaricomycotina</taxon>
        <taxon>Agaricomycetes</taxon>
        <taxon>Auriculariales</taxon>
        <taxon>Exidiaceae</taxon>
        <taxon>Exidia</taxon>
    </lineage>
</organism>